<keyword evidence="3" id="KW-1185">Reference proteome</keyword>
<name>A0ABP8X832_9MICO</name>
<feature type="domain" description="Calcineurin-like phosphoesterase" evidence="1">
    <location>
        <begin position="3"/>
        <end position="167"/>
    </location>
</feature>
<dbReference type="SUPFAM" id="SSF56300">
    <property type="entry name" value="Metallo-dependent phosphatases"/>
    <property type="match status" value="1"/>
</dbReference>
<proteinExistence type="predicted"/>
<dbReference type="PIRSF" id="PIRSF000883">
    <property type="entry name" value="Pesterase_MJ0912"/>
    <property type="match status" value="1"/>
</dbReference>
<dbReference type="Gene3D" id="3.60.21.10">
    <property type="match status" value="1"/>
</dbReference>
<protein>
    <submittedName>
        <fullName evidence="2">Metallophosphoesterase family protein</fullName>
    </submittedName>
</protein>
<accession>A0ABP8X832</accession>
<dbReference type="Pfam" id="PF00149">
    <property type="entry name" value="Metallophos"/>
    <property type="match status" value="1"/>
</dbReference>
<evidence type="ECO:0000259" key="1">
    <source>
        <dbReference type="Pfam" id="PF00149"/>
    </source>
</evidence>
<dbReference type="InterPro" id="IPR004843">
    <property type="entry name" value="Calcineurin-like_PHP"/>
</dbReference>
<dbReference type="PANTHER" id="PTHR42850">
    <property type="entry name" value="METALLOPHOSPHOESTERASE"/>
    <property type="match status" value="1"/>
</dbReference>
<dbReference type="InterPro" id="IPR011152">
    <property type="entry name" value="Pesterase_MJ0912"/>
</dbReference>
<dbReference type="EMBL" id="BAABHM010000011">
    <property type="protein sequence ID" value="GAA4701429.1"/>
    <property type="molecule type" value="Genomic_DNA"/>
</dbReference>
<dbReference type="Proteomes" id="UP001500843">
    <property type="component" value="Unassembled WGS sequence"/>
</dbReference>
<reference evidence="3" key="1">
    <citation type="journal article" date="2019" name="Int. J. Syst. Evol. Microbiol.">
        <title>The Global Catalogue of Microorganisms (GCM) 10K type strain sequencing project: providing services to taxonomists for standard genome sequencing and annotation.</title>
        <authorList>
            <consortium name="The Broad Institute Genomics Platform"/>
            <consortium name="The Broad Institute Genome Sequencing Center for Infectious Disease"/>
            <person name="Wu L."/>
            <person name="Ma J."/>
        </authorList>
    </citation>
    <scope>NUCLEOTIDE SEQUENCE [LARGE SCALE GENOMIC DNA]</scope>
    <source>
        <strain evidence="3">JCM 17975</strain>
    </source>
</reference>
<gene>
    <name evidence="2" type="ORF">GCM10023198_23170</name>
</gene>
<evidence type="ECO:0000313" key="2">
    <source>
        <dbReference type="EMBL" id="GAA4701429.1"/>
    </source>
</evidence>
<sequence>MTRIAVLSDIHGNTPALAAVLAAVDAEAVDLVLNLGDIVAGAVDPRGTLDLLAERPDIVTVRGNHERQVLTLSYDEMGGADRIASGVLTDADRTWLGSLPLTVRPAPDVLAFHAVPDDDATYLTQTVVAPTAENPQGVREATDRELVERLGTAYGAYGLYLCGHTHQARTRPLPDGSLLVNPGSVGWPAYADEHPHPHRVEAGAPEARFAILSRTEDGGGGGWTAELLAVPYDYEEAASSAERLGRPDLAHMLRTGRLP</sequence>
<dbReference type="InterPro" id="IPR029052">
    <property type="entry name" value="Metallo-depent_PP-like"/>
</dbReference>
<dbReference type="PANTHER" id="PTHR42850:SF2">
    <property type="entry name" value="BLL5683 PROTEIN"/>
    <property type="match status" value="1"/>
</dbReference>
<organism evidence="2 3">
    <name type="scientific">Promicromonospora umidemergens</name>
    <dbReference type="NCBI Taxonomy" id="629679"/>
    <lineage>
        <taxon>Bacteria</taxon>
        <taxon>Bacillati</taxon>
        <taxon>Actinomycetota</taxon>
        <taxon>Actinomycetes</taxon>
        <taxon>Micrococcales</taxon>
        <taxon>Promicromonosporaceae</taxon>
        <taxon>Promicromonospora</taxon>
    </lineage>
</organism>
<evidence type="ECO:0000313" key="3">
    <source>
        <dbReference type="Proteomes" id="UP001500843"/>
    </source>
</evidence>
<dbReference type="CDD" id="cd00838">
    <property type="entry name" value="MPP_superfamily"/>
    <property type="match status" value="1"/>
</dbReference>
<dbReference type="RefSeq" id="WP_253867327.1">
    <property type="nucleotide sequence ID" value="NZ_BAABHM010000011.1"/>
</dbReference>
<comment type="caution">
    <text evidence="2">The sequence shown here is derived from an EMBL/GenBank/DDBJ whole genome shotgun (WGS) entry which is preliminary data.</text>
</comment>
<dbReference type="InterPro" id="IPR050126">
    <property type="entry name" value="Ap4A_hydrolase"/>
</dbReference>